<gene>
    <name evidence="5" type="ORF">OFUS_LOCUS26159</name>
</gene>
<dbReference type="EMBL" id="CAIIXF020000012">
    <property type="protein sequence ID" value="CAH1802486.1"/>
    <property type="molecule type" value="Genomic_DNA"/>
</dbReference>
<dbReference type="CDD" id="cd00111">
    <property type="entry name" value="Trefoil"/>
    <property type="match status" value="1"/>
</dbReference>
<dbReference type="SMART" id="SM00018">
    <property type="entry name" value="PD"/>
    <property type="match status" value="1"/>
</dbReference>
<sequence>MAFDHSVVWMGLACITHVASSSAYYVPGSLHEGDRLEFRIERTKYILRPSNSPLTCITNGKWIHAYGLAESEESTLRANNPDSFAFTISKITGGTNHSALHSGDAVYIRAKHDGFFLAHCGGFGPCFEYPDSGAIMIDPKDFDQHTDTYKWLIWQFNKTTSIHNEGTPIYQGDLIQFQSMSSSNGWIDTCGGVTLDGYGGHGIRVINDDNNDKAESLVRGNNQRLAAEIIDGECSVPVSSRVSCGPVGIEECHRRGCCYDSLDGVVPACYYAPSGPIHRRLPRITLKCSNTVSTLKYHGMELTDGDMQTCFPLEMMIASSVWFDLTGYSSDNFTLEIFMPLRSAGLCKHFYPMVGATASQDGDNFKECARLDESFNNGLSKCAYVCTCSYGNCNSFTVNFLHIQADNIKVKEHKICEMVIKL</sequence>
<proteinExistence type="predicted"/>
<dbReference type="OrthoDB" id="10051464at2759"/>
<accession>A0A8S4QAB6</accession>
<dbReference type="Proteomes" id="UP000749559">
    <property type="component" value="Unassembled WGS sequence"/>
</dbReference>
<feature type="disulfide bond" evidence="2">
    <location>
        <begin position="252"/>
        <end position="269"/>
    </location>
</feature>
<dbReference type="Gene3D" id="4.10.110.10">
    <property type="entry name" value="Spasmolytic Protein, domain 1"/>
    <property type="match status" value="1"/>
</dbReference>
<feature type="domain" description="P-type" evidence="4">
    <location>
        <begin position="232"/>
        <end position="273"/>
    </location>
</feature>
<name>A0A8S4QAB6_OWEFU</name>
<keyword evidence="1 2" id="KW-1015">Disulfide bond</keyword>
<evidence type="ECO:0000256" key="3">
    <source>
        <dbReference type="SAM" id="SignalP"/>
    </source>
</evidence>
<comment type="caution">
    <text evidence="5">The sequence shown here is derived from an EMBL/GenBank/DDBJ whole genome shotgun (WGS) entry which is preliminary data.</text>
</comment>
<organism evidence="5 6">
    <name type="scientific">Owenia fusiformis</name>
    <name type="common">Polychaete worm</name>
    <dbReference type="NCBI Taxonomy" id="6347"/>
    <lineage>
        <taxon>Eukaryota</taxon>
        <taxon>Metazoa</taxon>
        <taxon>Spiralia</taxon>
        <taxon>Lophotrochozoa</taxon>
        <taxon>Annelida</taxon>
        <taxon>Polychaeta</taxon>
        <taxon>Sedentaria</taxon>
        <taxon>Canalipalpata</taxon>
        <taxon>Sabellida</taxon>
        <taxon>Oweniida</taxon>
        <taxon>Oweniidae</taxon>
        <taxon>Owenia</taxon>
    </lineage>
</organism>
<evidence type="ECO:0000256" key="1">
    <source>
        <dbReference type="ARBA" id="ARBA00023157"/>
    </source>
</evidence>
<evidence type="ECO:0000313" key="5">
    <source>
        <dbReference type="EMBL" id="CAH1802486.1"/>
    </source>
</evidence>
<reference evidence="5" key="1">
    <citation type="submission" date="2022-03" db="EMBL/GenBank/DDBJ databases">
        <authorList>
            <person name="Martin C."/>
        </authorList>
    </citation>
    <scope>NUCLEOTIDE SEQUENCE</scope>
</reference>
<dbReference type="InterPro" id="IPR000519">
    <property type="entry name" value="P_trefoil_dom"/>
</dbReference>
<feature type="chain" id="PRO_5035827684" description="P-type domain-containing protein" evidence="3">
    <location>
        <begin position="24"/>
        <end position="422"/>
    </location>
</feature>
<dbReference type="InterPro" id="IPR044913">
    <property type="entry name" value="P_trefoil_dom_sf"/>
</dbReference>
<keyword evidence="3" id="KW-0732">Signal</keyword>
<evidence type="ECO:0000313" key="6">
    <source>
        <dbReference type="Proteomes" id="UP000749559"/>
    </source>
</evidence>
<evidence type="ECO:0000256" key="2">
    <source>
        <dbReference type="PROSITE-ProRule" id="PRU00779"/>
    </source>
</evidence>
<evidence type="ECO:0000259" key="4">
    <source>
        <dbReference type="PROSITE" id="PS51448"/>
    </source>
</evidence>
<dbReference type="PROSITE" id="PS51448">
    <property type="entry name" value="P_TREFOIL_2"/>
    <property type="match status" value="1"/>
</dbReference>
<feature type="signal peptide" evidence="3">
    <location>
        <begin position="1"/>
        <end position="23"/>
    </location>
</feature>
<protein>
    <recommendedName>
        <fullName evidence="4">P-type domain-containing protein</fullName>
    </recommendedName>
</protein>
<dbReference type="Pfam" id="PF00088">
    <property type="entry name" value="Trefoil"/>
    <property type="match status" value="1"/>
</dbReference>
<dbReference type="SUPFAM" id="SSF57492">
    <property type="entry name" value="Trefoil"/>
    <property type="match status" value="1"/>
</dbReference>
<dbReference type="AlphaFoldDB" id="A0A8S4QAB6"/>
<keyword evidence="6" id="KW-1185">Reference proteome</keyword>
<comment type="caution">
    <text evidence="2">Lacks conserved residue(s) required for the propagation of feature annotation.</text>
</comment>